<dbReference type="EMBL" id="MU254146">
    <property type="protein sequence ID" value="KAG9241859.1"/>
    <property type="molecule type" value="Genomic_DNA"/>
</dbReference>
<dbReference type="SUPFAM" id="SSF52799">
    <property type="entry name" value="(Phosphotyrosine protein) phosphatases II"/>
    <property type="match status" value="1"/>
</dbReference>
<dbReference type="PANTHER" id="PTHR31126">
    <property type="entry name" value="TYROSINE-PROTEIN PHOSPHATASE"/>
    <property type="match status" value="1"/>
</dbReference>
<dbReference type="PROSITE" id="PS50056">
    <property type="entry name" value="TYR_PHOSPHATASE_2"/>
    <property type="match status" value="1"/>
</dbReference>
<name>A0A9P8CCD7_9HELO</name>
<dbReference type="PROSITE" id="PS00383">
    <property type="entry name" value="TYR_PHOSPHATASE_1"/>
    <property type="match status" value="1"/>
</dbReference>
<dbReference type="GO" id="GO:0004721">
    <property type="term" value="F:phosphoprotein phosphatase activity"/>
    <property type="evidence" value="ECO:0007669"/>
    <property type="project" value="InterPro"/>
</dbReference>
<dbReference type="InterPro" id="IPR026893">
    <property type="entry name" value="Tyr/Ser_Pase_IphP-type"/>
</dbReference>
<dbReference type="Gene3D" id="3.90.190.10">
    <property type="entry name" value="Protein tyrosine phosphatase superfamily"/>
    <property type="match status" value="1"/>
</dbReference>
<evidence type="ECO:0000259" key="1">
    <source>
        <dbReference type="PROSITE" id="PS50056"/>
    </source>
</evidence>
<comment type="caution">
    <text evidence="2">The sequence shown here is derived from an EMBL/GenBank/DDBJ whole genome shotgun (WGS) entry which is preliminary data.</text>
</comment>
<evidence type="ECO:0000313" key="3">
    <source>
        <dbReference type="Proteomes" id="UP000887226"/>
    </source>
</evidence>
<dbReference type="InterPro" id="IPR016130">
    <property type="entry name" value="Tyr_Pase_AS"/>
</dbReference>
<reference evidence="2" key="1">
    <citation type="journal article" date="2021" name="IMA Fungus">
        <title>Genomic characterization of three marine fungi, including Emericellopsis atlantica sp. nov. with signatures of a generalist lifestyle and marine biomass degradation.</title>
        <authorList>
            <person name="Hagestad O.C."/>
            <person name="Hou L."/>
            <person name="Andersen J.H."/>
            <person name="Hansen E.H."/>
            <person name="Altermark B."/>
            <person name="Li C."/>
            <person name="Kuhnert E."/>
            <person name="Cox R.J."/>
            <person name="Crous P.W."/>
            <person name="Spatafora J.W."/>
            <person name="Lail K."/>
            <person name="Amirebrahimi M."/>
            <person name="Lipzen A."/>
            <person name="Pangilinan J."/>
            <person name="Andreopoulos W."/>
            <person name="Hayes R.D."/>
            <person name="Ng V."/>
            <person name="Grigoriev I.V."/>
            <person name="Jackson S.A."/>
            <person name="Sutton T.D.S."/>
            <person name="Dobson A.D.W."/>
            <person name="Rama T."/>
        </authorList>
    </citation>
    <scope>NUCLEOTIDE SEQUENCE</scope>
    <source>
        <strain evidence="2">TRa3180A</strain>
    </source>
</reference>
<sequence length="292" mass="32774">MPATKVKLFDNILNFRDVGKTINGFLGTKHVVEGRIYRSARPDDATMSDRRKLKEEYNINTIMDLRTVTEHANQAKKRASDLQVPALVQSNDALAKPVQIPGMNYIEVNVNGKGFERTLMWQLSYWNITKLVSLMAIGRRMKAINVLGKNVMQPRGLIGLGYDSLDACGPEIAEALRAFCHTQNFGILVHCTQGKDRTGLIIAIILFLLEVPIEAMTKDYVMSEGELLPECESRLVEIRSIGLSDDFAGCPKDWIIRIDEYLREKYGSAKSYCTKIGFTEKEQAELIALLGV</sequence>
<dbReference type="Pfam" id="PF13350">
    <property type="entry name" value="Y_phosphatase3"/>
    <property type="match status" value="1"/>
</dbReference>
<evidence type="ECO:0000313" key="2">
    <source>
        <dbReference type="EMBL" id="KAG9241859.1"/>
    </source>
</evidence>
<dbReference type="InterPro" id="IPR000387">
    <property type="entry name" value="Tyr_Pase_dom"/>
</dbReference>
<dbReference type="PANTHER" id="PTHR31126:SF10">
    <property type="entry name" value="PROTEIN PHOSPHATASE, PUTATIVE (AFU_ORTHOLOGUE AFUA_6G06650)-RELATED"/>
    <property type="match status" value="1"/>
</dbReference>
<keyword evidence="3" id="KW-1185">Reference proteome</keyword>
<accession>A0A9P8CCD7</accession>
<organism evidence="2 3">
    <name type="scientific">Calycina marina</name>
    <dbReference type="NCBI Taxonomy" id="1763456"/>
    <lineage>
        <taxon>Eukaryota</taxon>
        <taxon>Fungi</taxon>
        <taxon>Dikarya</taxon>
        <taxon>Ascomycota</taxon>
        <taxon>Pezizomycotina</taxon>
        <taxon>Leotiomycetes</taxon>
        <taxon>Helotiales</taxon>
        <taxon>Pezizellaceae</taxon>
        <taxon>Calycina</taxon>
    </lineage>
</organism>
<feature type="domain" description="Tyrosine specific protein phosphatases" evidence="1">
    <location>
        <begin position="170"/>
        <end position="214"/>
    </location>
</feature>
<gene>
    <name evidence="2" type="ORF">BJ878DRAFT_536268</name>
</gene>
<dbReference type="OrthoDB" id="9988524at2759"/>
<dbReference type="InterPro" id="IPR029021">
    <property type="entry name" value="Prot-tyrosine_phosphatase-like"/>
</dbReference>
<proteinExistence type="predicted"/>
<protein>
    <submittedName>
        <fullName evidence="2">Tyrosine/serine protein phosphatase-like protein</fullName>
    </submittedName>
</protein>
<dbReference type="AlphaFoldDB" id="A0A9P8CCD7"/>
<dbReference type="Proteomes" id="UP000887226">
    <property type="component" value="Unassembled WGS sequence"/>
</dbReference>